<comment type="cofactor">
    <cofactor evidence="8">
        <name>Zn(2+)</name>
        <dbReference type="ChEBI" id="CHEBI:29105"/>
    </cofactor>
    <text evidence="8">Binds 2 Zn(2+) ions.</text>
</comment>
<dbReference type="GO" id="GO:0042781">
    <property type="term" value="F:3'-tRNA processing endoribonuclease activity"/>
    <property type="evidence" value="ECO:0007669"/>
    <property type="project" value="UniProtKB-UniRule"/>
</dbReference>
<comment type="caution">
    <text evidence="10">The sequence shown here is derived from an EMBL/GenBank/DDBJ whole genome shotgun (WGS) entry which is preliminary data.</text>
</comment>
<keyword evidence="6 8" id="KW-0378">Hydrolase</keyword>
<keyword evidence="5 8" id="KW-0255">Endonuclease</keyword>
<evidence type="ECO:0000259" key="9">
    <source>
        <dbReference type="Pfam" id="PF12706"/>
    </source>
</evidence>
<evidence type="ECO:0000313" key="10">
    <source>
        <dbReference type="EMBL" id="HDD35478.1"/>
    </source>
</evidence>
<feature type="binding site" evidence="8">
    <location>
        <position position="265"/>
    </location>
    <ligand>
        <name>Zn(2+)</name>
        <dbReference type="ChEBI" id="CHEBI:29105"/>
        <label>2</label>
        <note>catalytic</note>
    </ligand>
</feature>
<name>A0A7V0IA28_DESA2</name>
<dbReference type="NCBIfam" id="NF000801">
    <property type="entry name" value="PRK00055.1-3"/>
    <property type="match status" value="1"/>
</dbReference>
<dbReference type="NCBIfam" id="TIGR02651">
    <property type="entry name" value="RNase_Z"/>
    <property type="match status" value="1"/>
</dbReference>
<dbReference type="Gene3D" id="3.60.15.10">
    <property type="entry name" value="Ribonuclease Z/Hydroxyacylglutathione hydrolase-like"/>
    <property type="match status" value="1"/>
</dbReference>
<dbReference type="PANTHER" id="PTHR46018:SF2">
    <property type="entry name" value="ZINC PHOSPHODIESTERASE ELAC PROTEIN 1"/>
    <property type="match status" value="1"/>
</dbReference>
<sequence>MLELVFLGTGSGIPTKKRNHAAIWLRYEGESFLWDCGEGTQRQLMIAKLSFMKINRIYITHWHADHWAGIIGLMQTMNLEKRRRNLYIYGPDAERFVNDILDLDYWGPRFRVIAKNVPYEGREITTIFKTKRFEIQSIPVKHSVPAVAYCFKEYDRWNVDIKKAEKLYGLKQGPLVGKLKRDGILKFKGKTIKLEDVGILRKGVKVVYSGDTQTCKNLEKISENADILITDATFEEEQETRMHSGAKDAAKLAKKMGVKKLVLTHFSRRYVDVRPLVEEAKKIFPNTVAAEDFMKIVLKSSENVII</sequence>
<keyword evidence="3 8" id="KW-0540">Nuclease</keyword>
<feature type="active site" description="Proton acceptor" evidence="8">
    <location>
        <position position="65"/>
    </location>
</feature>
<comment type="similarity">
    <text evidence="8">Belongs to the RNase Z family.</text>
</comment>
<feature type="binding site" evidence="8">
    <location>
        <position position="142"/>
    </location>
    <ligand>
        <name>Zn(2+)</name>
        <dbReference type="ChEBI" id="CHEBI:29105"/>
        <label>1</label>
        <note>catalytic</note>
    </ligand>
</feature>
<feature type="binding site" evidence="8">
    <location>
        <position position="63"/>
    </location>
    <ligand>
        <name>Zn(2+)</name>
        <dbReference type="ChEBI" id="CHEBI:29105"/>
        <label>1</label>
        <note>catalytic</note>
    </ligand>
</feature>
<keyword evidence="4 8" id="KW-0479">Metal-binding</keyword>
<evidence type="ECO:0000256" key="2">
    <source>
        <dbReference type="ARBA" id="ARBA00022694"/>
    </source>
</evidence>
<dbReference type="InterPro" id="IPR001279">
    <property type="entry name" value="Metallo-B-lactamas"/>
</dbReference>
<organism evidence="10">
    <name type="scientific">Desulfofervidus auxilii</name>
    <dbReference type="NCBI Taxonomy" id="1621989"/>
    <lineage>
        <taxon>Bacteria</taxon>
        <taxon>Pseudomonadati</taxon>
        <taxon>Thermodesulfobacteriota</taxon>
        <taxon>Candidatus Desulfofervidia</taxon>
        <taxon>Candidatus Desulfofervidales</taxon>
        <taxon>Candidatus Desulfofervidaceae</taxon>
        <taxon>Candidatus Desulfofervidus</taxon>
    </lineage>
</organism>
<keyword evidence="7 8" id="KW-0862">Zinc</keyword>
<dbReference type="InterPro" id="IPR036866">
    <property type="entry name" value="RibonucZ/Hydroxyglut_hydro"/>
</dbReference>
<dbReference type="SUPFAM" id="SSF56281">
    <property type="entry name" value="Metallo-hydrolase/oxidoreductase"/>
    <property type="match status" value="1"/>
</dbReference>
<dbReference type="PANTHER" id="PTHR46018">
    <property type="entry name" value="ZINC PHOSPHODIESTERASE ELAC PROTEIN 1"/>
    <property type="match status" value="1"/>
</dbReference>
<proteinExistence type="inferred from homology"/>
<dbReference type="EC" id="3.1.26.11" evidence="8"/>
<feature type="binding site" evidence="8">
    <location>
        <position position="65"/>
    </location>
    <ligand>
        <name>Zn(2+)</name>
        <dbReference type="ChEBI" id="CHEBI:29105"/>
        <label>2</label>
        <note>catalytic</note>
    </ligand>
</feature>
<feature type="binding site" evidence="8">
    <location>
        <position position="61"/>
    </location>
    <ligand>
        <name>Zn(2+)</name>
        <dbReference type="ChEBI" id="CHEBI:29105"/>
        <label>1</label>
        <note>catalytic</note>
    </ligand>
</feature>
<evidence type="ECO:0000256" key="7">
    <source>
        <dbReference type="ARBA" id="ARBA00022833"/>
    </source>
</evidence>
<dbReference type="Pfam" id="PF12706">
    <property type="entry name" value="Lactamase_B_2"/>
    <property type="match status" value="1"/>
</dbReference>
<evidence type="ECO:0000256" key="6">
    <source>
        <dbReference type="ARBA" id="ARBA00022801"/>
    </source>
</evidence>
<feature type="binding site" evidence="8">
    <location>
        <position position="211"/>
    </location>
    <ligand>
        <name>Zn(2+)</name>
        <dbReference type="ChEBI" id="CHEBI:29105"/>
        <label>2</label>
        <note>catalytic</note>
    </ligand>
</feature>
<dbReference type="AlphaFoldDB" id="A0A7V0IA28"/>
<comment type="catalytic activity">
    <reaction evidence="8">
        <text>Endonucleolytic cleavage of RNA, removing extra 3' nucleotides from tRNA precursor, generating 3' termini of tRNAs. A 3'-hydroxy group is left at the tRNA terminus and a 5'-phosphoryl group is left at the trailer molecule.</text>
        <dbReference type="EC" id="3.1.26.11"/>
    </reaction>
</comment>
<dbReference type="Proteomes" id="UP000885706">
    <property type="component" value="Unassembled WGS sequence"/>
</dbReference>
<evidence type="ECO:0000256" key="8">
    <source>
        <dbReference type="HAMAP-Rule" id="MF_01818"/>
    </source>
</evidence>
<dbReference type="GO" id="GO:0008270">
    <property type="term" value="F:zinc ion binding"/>
    <property type="evidence" value="ECO:0007669"/>
    <property type="project" value="UniProtKB-UniRule"/>
</dbReference>
<evidence type="ECO:0000256" key="4">
    <source>
        <dbReference type="ARBA" id="ARBA00022723"/>
    </source>
</evidence>
<dbReference type="Pfam" id="PF23023">
    <property type="entry name" value="Anti-Pycsar_Apyc1"/>
    <property type="match status" value="1"/>
</dbReference>
<dbReference type="CDD" id="cd07717">
    <property type="entry name" value="RNaseZ_ZiPD-like_MBL-fold"/>
    <property type="match status" value="1"/>
</dbReference>
<feature type="binding site" evidence="8">
    <location>
        <position position="211"/>
    </location>
    <ligand>
        <name>Zn(2+)</name>
        <dbReference type="ChEBI" id="CHEBI:29105"/>
        <label>1</label>
        <note>catalytic</note>
    </ligand>
</feature>
<evidence type="ECO:0000256" key="1">
    <source>
        <dbReference type="ARBA" id="ARBA00011738"/>
    </source>
</evidence>
<evidence type="ECO:0000256" key="3">
    <source>
        <dbReference type="ARBA" id="ARBA00022722"/>
    </source>
</evidence>
<evidence type="ECO:0000256" key="5">
    <source>
        <dbReference type="ARBA" id="ARBA00022759"/>
    </source>
</evidence>
<comment type="function">
    <text evidence="8">Zinc phosphodiesterase, which displays some tRNA 3'-processing endonuclease activity. Probably involved in tRNA maturation, by removing a 3'-trailer from precursor tRNA.</text>
</comment>
<reference evidence="10" key="1">
    <citation type="journal article" date="2020" name="mSystems">
        <title>Genome- and Community-Level Interaction Insights into Carbon Utilization and Element Cycling Functions of Hydrothermarchaeota in Hydrothermal Sediment.</title>
        <authorList>
            <person name="Zhou Z."/>
            <person name="Liu Y."/>
            <person name="Xu W."/>
            <person name="Pan J."/>
            <person name="Luo Z.H."/>
            <person name="Li M."/>
        </authorList>
    </citation>
    <scope>NUCLEOTIDE SEQUENCE [LARGE SCALE GENOMIC DNA]</scope>
    <source>
        <strain evidence="10">HyVt-113</strain>
    </source>
</reference>
<accession>A0A7V0IA28</accession>
<keyword evidence="2 8" id="KW-0819">tRNA processing</keyword>
<gene>
    <name evidence="8 10" type="primary">rnz</name>
    <name evidence="10" type="ORF">ENF30_01620</name>
</gene>
<feature type="binding site" evidence="8">
    <location>
        <position position="66"/>
    </location>
    <ligand>
        <name>Zn(2+)</name>
        <dbReference type="ChEBI" id="CHEBI:29105"/>
        <label>2</label>
        <note>catalytic</note>
    </ligand>
</feature>
<protein>
    <recommendedName>
        <fullName evidence="8">Ribonuclease Z</fullName>
        <shortName evidence="8">RNase Z</shortName>
        <ecNumber evidence="8">3.1.26.11</ecNumber>
    </recommendedName>
    <alternativeName>
        <fullName evidence="8">tRNA 3 endonuclease</fullName>
    </alternativeName>
    <alternativeName>
        <fullName evidence="8">tRNase Z</fullName>
    </alternativeName>
</protein>
<comment type="subunit">
    <text evidence="1 8">Homodimer.</text>
</comment>
<dbReference type="HAMAP" id="MF_01818">
    <property type="entry name" value="RNase_Z_BN"/>
    <property type="match status" value="1"/>
</dbReference>
<feature type="domain" description="Metallo-beta-lactamase" evidence="9">
    <location>
        <begin position="201"/>
        <end position="266"/>
    </location>
</feature>
<dbReference type="EMBL" id="DQWQ01000073">
    <property type="protein sequence ID" value="HDD35478.1"/>
    <property type="molecule type" value="Genomic_DNA"/>
</dbReference>
<dbReference type="InterPro" id="IPR013471">
    <property type="entry name" value="RNase_Z/BN"/>
</dbReference>